<feature type="region of interest" description="Disordered" evidence="1">
    <location>
        <begin position="214"/>
        <end position="236"/>
    </location>
</feature>
<accession>A0A5N1IS82</accession>
<evidence type="ECO:0000313" key="3">
    <source>
        <dbReference type="Proteomes" id="UP000326570"/>
    </source>
</evidence>
<sequence length="420" mass="47461">MEDKYNQISLEQYSRDLAKLLSDRYFAATETINGQQLISFSPVKQINLFVIKELLISWNREMASLKSPYFDFEDQDVKDALKQFMNVLSRRILIRRPHFEPLLQKAILDTFTLVLNPVTSFDEKFLQVQEEVTQAKLQEHLKYLDLNKSIFSDFVQGLPPQSPDKASVQQKFRLFTQAHYKELAKPDDLLNLLNPLLPISKTDILEKPAFAAPKETTLNKETTLQPAPEPASGPMYNVPPAKEEPVLAATEVAASGPVGPASFTPPVPAAAPQPEIPKAAEQPIVAPSPEMKPVSTATGPVVPPVTQNPDVKLYEKFKTEKPNLNESLRKTEDAKMAVQDTRKIESLKESISINQRFAFINELFNGENMVYHEAIQKLDSFPDAASARNYLLQDLAAQHNWVKKEEHLNKLLKLIDRKFS</sequence>
<name>A0A5N1IS82_9BACT</name>
<reference evidence="2 3" key="1">
    <citation type="submission" date="2019-09" db="EMBL/GenBank/DDBJ databases">
        <title>Genome sequence of Adhaeribacter sp. M2.</title>
        <authorList>
            <person name="Srinivasan S."/>
        </authorList>
    </citation>
    <scope>NUCLEOTIDE SEQUENCE [LARGE SCALE GENOMIC DNA]</scope>
    <source>
        <strain evidence="2 3">M2</strain>
    </source>
</reference>
<dbReference type="EMBL" id="VTWT01000008">
    <property type="protein sequence ID" value="KAA9331206.1"/>
    <property type="molecule type" value="Genomic_DNA"/>
</dbReference>
<gene>
    <name evidence="2" type="ORF">F0P94_15065</name>
</gene>
<keyword evidence="3" id="KW-1185">Reference proteome</keyword>
<dbReference type="Proteomes" id="UP000326570">
    <property type="component" value="Unassembled WGS sequence"/>
</dbReference>
<protein>
    <submittedName>
        <fullName evidence="2">Uncharacterized protein</fullName>
    </submittedName>
</protein>
<evidence type="ECO:0000256" key="1">
    <source>
        <dbReference type="SAM" id="MobiDB-lite"/>
    </source>
</evidence>
<dbReference type="RefSeq" id="WP_150904729.1">
    <property type="nucleotide sequence ID" value="NZ_VTWT01000008.1"/>
</dbReference>
<evidence type="ECO:0000313" key="2">
    <source>
        <dbReference type="EMBL" id="KAA9331206.1"/>
    </source>
</evidence>
<proteinExistence type="predicted"/>
<dbReference type="AlphaFoldDB" id="A0A5N1IS82"/>
<comment type="caution">
    <text evidence="2">The sequence shown here is derived from an EMBL/GenBank/DDBJ whole genome shotgun (WGS) entry which is preliminary data.</text>
</comment>
<organism evidence="2 3">
    <name type="scientific">Adhaeribacter soli</name>
    <dbReference type="NCBI Taxonomy" id="2607655"/>
    <lineage>
        <taxon>Bacteria</taxon>
        <taxon>Pseudomonadati</taxon>
        <taxon>Bacteroidota</taxon>
        <taxon>Cytophagia</taxon>
        <taxon>Cytophagales</taxon>
        <taxon>Hymenobacteraceae</taxon>
        <taxon>Adhaeribacter</taxon>
    </lineage>
</organism>